<keyword evidence="6" id="KW-1185">Reference proteome</keyword>
<dbReference type="Pfam" id="PF01593">
    <property type="entry name" value="Amino_oxidase"/>
    <property type="match status" value="1"/>
</dbReference>
<evidence type="ECO:0000256" key="2">
    <source>
        <dbReference type="ARBA" id="ARBA00038825"/>
    </source>
</evidence>
<evidence type="ECO:0000259" key="4">
    <source>
        <dbReference type="Pfam" id="PF01593"/>
    </source>
</evidence>
<dbReference type="Gene3D" id="3.50.50.60">
    <property type="entry name" value="FAD/NAD(P)-binding domain"/>
    <property type="match status" value="2"/>
</dbReference>
<dbReference type="EMBL" id="CP098502">
    <property type="protein sequence ID" value="UTI63025.1"/>
    <property type="molecule type" value="Genomic_DNA"/>
</dbReference>
<organism evidence="5 6">
    <name type="scientific">Paraconexibacter antarcticus</name>
    <dbReference type="NCBI Taxonomy" id="2949664"/>
    <lineage>
        <taxon>Bacteria</taxon>
        <taxon>Bacillati</taxon>
        <taxon>Actinomycetota</taxon>
        <taxon>Thermoleophilia</taxon>
        <taxon>Solirubrobacterales</taxon>
        <taxon>Paraconexibacteraceae</taxon>
        <taxon>Paraconexibacter</taxon>
    </lineage>
</organism>
<dbReference type="PRINTS" id="PR00411">
    <property type="entry name" value="PNDRDTASEI"/>
</dbReference>
<comment type="subunit">
    <text evidence="2">Interacts with COX5B; this interaction may contribute to localize PYROXD2 to the inner face of the inner mitochondrial membrane.</text>
</comment>
<proteinExistence type="predicted"/>
<reference evidence="5 6" key="1">
    <citation type="submission" date="2022-06" db="EMBL/GenBank/DDBJ databases">
        <title>Paraconexibacter antarcticus.</title>
        <authorList>
            <person name="Kim C.S."/>
        </authorList>
    </citation>
    <scope>NUCLEOTIDE SEQUENCE [LARGE SCALE GENOMIC DNA]</scope>
    <source>
        <strain evidence="5 6">02-257</strain>
    </source>
</reference>
<dbReference type="PANTHER" id="PTHR10668">
    <property type="entry name" value="PHYTOENE DEHYDROGENASE"/>
    <property type="match status" value="1"/>
</dbReference>
<evidence type="ECO:0000313" key="6">
    <source>
        <dbReference type="Proteomes" id="UP001056035"/>
    </source>
</evidence>
<dbReference type="InterPro" id="IPR036188">
    <property type="entry name" value="FAD/NAD-bd_sf"/>
</dbReference>
<comment type="function">
    <text evidence="1">Probable oxidoreductase that may play a role as regulator of mitochondrial function.</text>
</comment>
<dbReference type="Proteomes" id="UP001056035">
    <property type="component" value="Chromosome"/>
</dbReference>
<feature type="domain" description="Amine oxidase" evidence="4">
    <location>
        <begin position="13"/>
        <end position="504"/>
    </location>
</feature>
<dbReference type="RefSeq" id="WP_254569760.1">
    <property type="nucleotide sequence ID" value="NZ_CP098502.1"/>
</dbReference>
<sequence length="537" mass="56809">MPDAIVIGAGPNGLVAANMLADHGLSVVVLEAEPDPGGAVRSGELTLPGFVHDRFSSFYPLAAASPSIVDLKLEEHGLRWRRPPLPVAHPARDGSVAYIGGTVEETMACLEGFGAGDGEAWRRLMDRWTTIDDALLQALATPFPPALAGLKIARRLGYRGVVNLARFGLLPLRRLADEEFAGAGAARLVGGHALHADFSPEQPGSSMFGWVLCGLAQTVGFPVPEGGSGRLTDALVRRLESRGGTVRCGNRVARIEVRRGRAAGVTLEDGERVSAGRAILADVDAPQLYLELLDEAHVPPPVRRALQRFQFGFSTFKLDFALDGPIPWLAPDTGRAGTVHIAEDVDALTRAMTDIALRQVPAEPFLVAGQYAAADPSRMPPGKEIFWAYTHVPQHVTGDAGGDGLTGDWHGEERERFADRLQAQIEAVAPGFGDRVLARHITAPHELEAADANLKGGALNGGTAQLHQELLFRPIPGLGRSETTVAGLYLASASAWPSGGVHGACGANAARSALREGKLIQRGAAALTRRLSGEDAE</sequence>
<protein>
    <recommendedName>
        <fullName evidence="3">Pyridine nucleotide-disulfide oxidoreductase domain-containing protein 2</fullName>
    </recommendedName>
</protein>
<evidence type="ECO:0000256" key="3">
    <source>
        <dbReference type="ARBA" id="ARBA00040298"/>
    </source>
</evidence>
<dbReference type="InterPro" id="IPR002937">
    <property type="entry name" value="Amino_oxidase"/>
</dbReference>
<dbReference type="SUPFAM" id="SSF51905">
    <property type="entry name" value="FAD/NAD(P)-binding domain"/>
    <property type="match status" value="1"/>
</dbReference>
<name>A0ABY5DNJ8_9ACTN</name>
<accession>A0ABY5DNJ8</accession>
<evidence type="ECO:0000256" key="1">
    <source>
        <dbReference type="ARBA" id="ARBA00037217"/>
    </source>
</evidence>
<gene>
    <name evidence="5" type="ORF">NBH00_16865</name>
</gene>
<dbReference type="PANTHER" id="PTHR10668:SF105">
    <property type="entry name" value="DEHYDROGENASE-RELATED"/>
    <property type="match status" value="1"/>
</dbReference>
<evidence type="ECO:0000313" key="5">
    <source>
        <dbReference type="EMBL" id="UTI63025.1"/>
    </source>
</evidence>